<reference evidence="1 2" key="1">
    <citation type="journal article" date="2024" name="Nat. Commun.">
        <title>Phylogenomics reveals the evolutionary origins of lichenization in chlorophyte algae.</title>
        <authorList>
            <person name="Puginier C."/>
            <person name="Libourel C."/>
            <person name="Otte J."/>
            <person name="Skaloud P."/>
            <person name="Haon M."/>
            <person name="Grisel S."/>
            <person name="Petersen M."/>
            <person name="Berrin J.G."/>
            <person name="Delaux P.M."/>
            <person name="Dal Grande F."/>
            <person name="Keller J."/>
        </authorList>
    </citation>
    <scope>NUCLEOTIDE SEQUENCE [LARGE SCALE GENOMIC DNA]</scope>
    <source>
        <strain evidence="1 2">SAG 2523</strain>
    </source>
</reference>
<accession>A0AAW1T103</accession>
<gene>
    <name evidence="1" type="ORF">WJX84_001875</name>
</gene>
<dbReference type="AlphaFoldDB" id="A0AAW1T103"/>
<name>A0AAW1T103_9CHLO</name>
<evidence type="ECO:0000313" key="1">
    <source>
        <dbReference type="EMBL" id="KAK9862434.1"/>
    </source>
</evidence>
<proteinExistence type="predicted"/>
<comment type="caution">
    <text evidence="1">The sequence shown here is derived from an EMBL/GenBank/DDBJ whole genome shotgun (WGS) entry which is preliminary data.</text>
</comment>
<protein>
    <submittedName>
        <fullName evidence="1">Uncharacterized protein</fullName>
    </submittedName>
</protein>
<keyword evidence="2" id="KW-1185">Reference proteome</keyword>
<organism evidence="1 2">
    <name type="scientific">Apatococcus fuscideae</name>
    <dbReference type="NCBI Taxonomy" id="2026836"/>
    <lineage>
        <taxon>Eukaryota</taxon>
        <taxon>Viridiplantae</taxon>
        <taxon>Chlorophyta</taxon>
        <taxon>core chlorophytes</taxon>
        <taxon>Trebouxiophyceae</taxon>
        <taxon>Chlorellales</taxon>
        <taxon>Chlorellaceae</taxon>
        <taxon>Apatococcus</taxon>
    </lineage>
</organism>
<sequence length="325" mass="37749">MLRWQLHAAQKLAKAAKSRHAGRHRICWTLKTTFRIWAQHYIDKQAGKALLHDAGCWHRKHLIRQAMHAWRGPAICYSVTRTLLLTTEGPAGSIELHCHQMSIRHSAALAHLRLARRQRQQSLISRAWQGLCSYSKARKQKARADLAEGNRAQAVLRQQQRRRISQAWHCWTICRRLQKMKVTQALSKYNKRTLRTAIQCWQASVRRRYWKLAATTAADSYCRSRCRQLALQAWLTAVLFQRRKLRQANSAIWHRQEQLMGVALRSWQEHHTRRVSKRRDLASAQETCQRNTARQAATIWLRAGMARIEGQLANLAKSQAEAEAG</sequence>
<dbReference type="Proteomes" id="UP001485043">
    <property type="component" value="Unassembled WGS sequence"/>
</dbReference>
<dbReference type="EMBL" id="JALJOV010000606">
    <property type="protein sequence ID" value="KAK9862434.1"/>
    <property type="molecule type" value="Genomic_DNA"/>
</dbReference>
<evidence type="ECO:0000313" key="2">
    <source>
        <dbReference type="Proteomes" id="UP001485043"/>
    </source>
</evidence>